<dbReference type="InterPro" id="IPR002616">
    <property type="entry name" value="tRNA_ribo_trans-like"/>
</dbReference>
<dbReference type="OrthoDB" id="233198at2"/>
<evidence type="ECO:0000259" key="1">
    <source>
        <dbReference type="Pfam" id="PF01702"/>
    </source>
</evidence>
<dbReference type="Gene3D" id="3.20.20.105">
    <property type="entry name" value="Queuine tRNA-ribosyltransferase-like"/>
    <property type="match status" value="1"/>
</dbReference>
<reference evidence="2 3" key="1">
    <citation type="submission" date="2018-08" db="EMBL/GenBank/DDBJ databases">
        <title>Form III RuBisCO-mediated autotrophy in Thermodesulfobium bacteria.</title>
        <authorList>
            <person name="Toshchakov S.V."/>
            <person name="Kublanov I.V."/>
            <person name="Frolov E."/>
            <person name="Bonch-Osmolovskaya E.A."/>
            <person name="Tourova T.P."/>
            <person name="Chernych N.A."/>
            <person name="Lebedinsky A.V."/>
        </authorList>
    </citation>
    <scope>NUCLEOTIDE SEQUENCE [LARGE SCALE GENOMIC DNA]</scope>
    <source>
        <strain evidence="2 3">SR</strain>
    </source>
</reference>
<dbReference type="Pfam" id="PF01702">
    <property type="entry name" value="TGT"/>
    <property type="match status" value="1"/>
</dbReference>
<evidence type="ECO:0000313" key="3">
    <source>
        <dbReference type="Proteomes" id="UP000256329"/>
    </source>
</evidence>
<feature type="domain" description="tRNA-guanine(15) transglycosylase-like" evidence="1">
    <location>
        <begin position="268"/>
        <end position="419"/>
    </location>
</feature>
<accession>A0A3D8P144</accession>
<dbReference type="EMBL" id="QSLN01000023">
    <property type="protein sequence ID" value="RDV81175.1"/>
    <property type="molecule type" value="Genomic_DNA"/>
</dbReference>
<dbReference type="AlphaFoldDB" id="A0A3D8P144"/>
<dbReference type="SUPFAM" id="SSF51713">
    <property type="entry name" value="tRNA-guanine transglycosylase"/>
    <property type="match status" value="1"/>
</dbReference>
<name>A0A3D8P144_9THEO</name>
<dbReference type="InterPro" id="IPR036511">
    <property type="entry name" value="TGT-like_sf"/>
</dbReference>
<dbReference type="NCBIfam" id="NF041059">
    <property type="entry name" value="DpdA"/>
    <property type="match status" value="1"/>
</dbReference>
<protein>
    <recommendedName>
        <fullName evidence="1">tRNA-guanine(15) transglycosylase-like domain-containing protein</fullName>
    </recommendedName>
</protein>
<sequence>MKTGDLLIVSCSALKNDAPGEIPALVRYDGPAYRVIRSFLREWSWPSNLRVGVFSAEYGLIGGLAPIPFYERRMTPERARELRQMVVATLKEWSTLCSSLAIVCGKDYLEPLLDGVHGTGFEHVEVAAGPIGKKLQYLSQFLRKRKDKRKRTEPDINYDRLLYFLPDWDDMLDPEYDFDNDTFSQVRRDERREVHVTVLMRPRKVCDGILVSLAQQFKGKGALKGFSRADVRTLAPQPLRARFGLSEDQFLFGDCGAFSYIQEPEPVITVEQAVSLYELHGFDLGASVDHIPAPFFPPEERERRVRLTREKARAFIEAHRRLSCRFVPVGVIQGTTPESYALQLPEYVEMGYRHVGIGGLVFRTDSEIEEIVKGICEVRKKLGKPVWIHLFGIFRPKLQSKFRELGVSSFDSASYFRKAWLRSDQNYLGVDRKWYAAIRVPVSSDPRTRKKLHGSGIPFEEVERLERRALQALHLYGAGKLSLEETLEAVLAYDRLVDRNEKKKKDLAQAYKETLAARPWEKCNCPVCSELGIDVVIFRGSNRNKRRGIHNTMLLFEIVRRGFD</sequence>
<dbReference type="Proteomes" id="UP000256329">
    <property type="component" value="Unassembled WGS sequence"/>
</dbReference>
<comment type="caution">
    <text evidence="2">The sequence shown here is derived from an EMBL/GenBank/DDBJ whole genome shotgun (WGS) entry which is preliminary data.</text>
</comment>
<proteinExistence type="predicted"/>
<gene>
    <name evidence="2" type="ORF">DXX99_09800</name>
</gene>
<dbReference type="InterPro" id="IPR053537">
    <property type="entry name" value="DNA-guanine_TGase"/>
</dbReference>
<keyword evidence="3" id="KW-1185">Reference proteome</keyword>
<organism evidence="2 3">
    <name type="scientific">Ammonifex thiophilus</name>
    <dbReference type="NCBI Taxonomy" id="444093"/>
    <lineage>
        <taxon>Bacteria</taxon>
        <taxon>Bacillati</taxon>
        <taxon>Bacillota</taxon>
        <taxon>Clostridia</taxon>
        <taxon>Thermoanaerobacterales</taxon>
        <taxon>Thermoanaerobacteraceae</taxon>
        <taxon>Ammonifex</taxon>
    </lineage>
</organism>
<dbReference type="GO" id="GO:0006400">
    <property type="term" value="P:tRNA modification"/>
    <property type="evidence" value="ECO:0007669"/>
    <property type="project" value="InterPro"/>
</dbReference>
<evidence type="ECO:0000313" key="2">
    <source>
        <dbReference type="EMBL" id="RDV81175.1"/>
    </source>
</evidence>
<dbReference type="RefSeq" id="WP_115793306.1">
    <property type="nucleotide sequence ID" value="NZ_QSLN01000023.1"/>
</dbReference>